<sequence>MKYVSRSFILRYMQQDEVLYHI</sequence>
<dbReference type="Proteomes" id="UP000663760">
    <property type="component" value="Chromosome 2"/>
</dbReference>
<keyword evidence="2" id="KW-1185">Reference proteome</keyword>
<dbReference type="AlphaFoldDB" id="A0A7I8K3B1"/>
<evidence type="ECO:0000313" key="1">
    <source>
        <dbReference type="EMBL" id="CAA7390839.1"/>
    </source>
</evidence>
<reference evidence="1" key="1">
    <citation type="submission" date="2020-02" db="EMBL/GenBank/DDBJ databases">
        <authorList>
            <person name="Scholz U."/>
            <person name="Mascher M."/>
            <person name="Fiebig A."/>
        </authorList>
    </citation>
    <scope>NUCLEOTIDE SEQUENCE</scope>
</reference>
<protein>
    <submittedName>
        <fullName evidence="1">Uncharacterized protein</fullName>
    </submittedName>
</protein>
<dbReference type="EMBL" id="LR746265">
    <property type="protein sequence ID" value="CAA7390839.1"/>
    <property type="molecule type" value="Genomic_DNA"/>
</dbReference>
<organism evidence="1 2">
    <name type="scientific">Spirodela intermedia</name>
    <name type="common">Intermediate duckweed</name>
    <dbReference type="NCBI Taxonomy" id="51605"/>
    <lineage>
        <taxon>Eukaryota</taxon>
        <taxon>Viridiplantae</taxon>
        <taxon>Streptophyta</taxon>
        <taxon>Embryophyta</taxon>
        <taxon>Tracheophyta</taxon>
        <taxon>Spermatophyta</taxon>
        <taxon>Magnoliopsida</taxon>
        <taxon>Liliopsida</taxon>
        <taxon>Araceae</taxon>
        <taxon>Lemnoideae</taxon>
        <taxon>Spirodela</taxon>
    </lineage>
</organism>
<accession>A0A7I8K3B1</accession>
<evidence type="ECO:0000313" key="2">
    <source>
        <dbReference type="Proteomes" id="UP000663760"/>
    </source>
</evidence>
<name>A0A7I8K3B1_SPIIN</name>
<gene>
    <name evidence="1" type="ORF">SI8410_02002258</name>
</gene>
<proteinExistence type="predicted"/>